<dbReference type="AlphaFoldDB" id="A0A8H6B276"/>
<accession>A0A8H6B276</accession>
<evidence type="ECO:0000313" key="1">
    <source>
        <dbReference type="EMBL" id="KAF5877722.1"/>
    </source>
</evidence>
<comment type="caution">
    <text evidence="1">The sequence shown here is derived from an EMBL/GenBank/DDBJ whole genome shotgun (WGS) entry which is preliminary data.</text>
</comment>
<keyword evidence="2" id="KW-1185">Reference proteome</keyword>
<evidence type="ECO:0000313" key="2">
    <source>
        <dbReference type="Proteomes" id="UP000531561"/>
    </source>
</evidence>
<dbReference type="GeneID" id="59256206"/>
<dbReference type="Proteomes" id="UP000531561">
    <property type="component" value="Unassembled WGS sequence"/>
</dbReference>
<proteinExistence type="predicted"/>
<gene>
    <name evidence="1" type="ORF">Bfra_002090</name>
</gene>
<dbReference type="RefSeq" id="XP_037196668.1">
    <property type="nucleotide sequence ID" value="XM_037332514.1"/>
</dbReference>
<reference evidence="1 2" key="1">
    <citation type="journal article" date="2020" name="Phytopathology">
        <title>A high-quality genome resource of Botrytis fragariae, a new and rapidly spreading fungal pathogen causing strawberry gray mold in the U.S.A.</title>
        <authorList>
            <person name="Wu Y."/>
            <person name="Saski C.A."/>
            <person name="Schnabel G."/>
            <person name="Xiao S."/>
            <person name="Hu M."/>
        </authorList>
    </citation>
    <scope>NUCLEOTIDE SEQUENCE [LARGE SCALE GENOMIC DNA]</scope>
    <source>
        <strain evidence="1 2">BVB16</strain>
    </source>
</reference>
<sequence>MFTSLLLSLQEFSIGDLVRHLSNEVVDLYVREEVALIGTMLSFFEITKVAFDSLKPNRLDDID</sequence>
<protein>
    <submittedName>
        <fullName evidence="1">Uncharacterized protein</fullName>
    </submittedName>
</protein>
<organism evidence="1 2">
    <name type="scientific">Botrytis fragariae</name>
    <dbReference type="NCBI Taxonomy" id="1964551"/>
    <lineage>
        <taxon>Eukaryota</taxon>
        <taxon>Fungi</taxon>
        <taxon>Dikarya</taxon>
        <taxon>Ascomycota</taxon>
        <taxon>Pezizomycotina</taxon>
        <taxon>Leotiomycetes</taxon>
        <taxon>Helotiales</taxon>
        <taxon>Sclerotiniaceae</taxon>
        <taxon>Botrytis</taxon>
    </lineage>
</organism>
<dbReference type="EMBL" id="JABFCT010000003">
    <property type="protein sequence ID" value="KAF5877722.1"/>
    <property type="molecule type" value="Genomic_DNA"/>
</dbReference>
<name>A0A8H6B276_9HELO</name>